<organism evidence="1 2">
    <name type="scientific">Xenorhabdus bovienii str. kraussei Quebec</name>
    <dbReference type="NCBI Taxonomy" id="1398203"/>
    <lineage>
        <taxon>Bacteria</taxon>
        <taxon>Pseudomonadati</taxon>
        <taxon>Pseudomonadota</taxon>
        <taxon>Gammaproteobacteria</taxon>
        <taxon>Enterobacterales</taxon>
        <taxon>Morganellaceae</taxon>
        <taxon>Xenorhabdus</taxon>
    </lineage>
</organism>
<evidence type="ECO:0000313" key="2">
    <source>
        <dbReference type="Proteomes" id="UP000028500"/>
    </source>
</evidence>
<proteinExistence type="predicted"/>
<dbReference type="AlphaFoldDB" id="A0A077PQH4"/>
<dbReference type="Proteomes" id="UP000028500">
    <property type="component" value="Unassembled WGS sequence"/>
</dbReference>
<gene>
    <name evidence="1" type="ORF">XBKQ1_890011</name>
</gene>
<comment type="caution">
    <text evidence="1">The sequence shown here is derived from an EMBL/GenBank/DDBJ whole genome shotgun (WGS) entry which is preliminary data.</text>
</comment>
<sequence length="44" mass="5436">MVTNLQLIFLEYLLKIMANLFIFNKYWIKWNNAEAIIFISMFYL</sequence>
<evidence type="ECO:0000313" key="1">
    <source>
        <dbReference type="EMBL" id="CDH22059.1"/>
    </source>
</evidence>
<dbReference type="HOGENOM" id="CLU_3224024_0_0_6"/>
<protein>
    <submittedName>
        <fullName evidence="1">Uncharacterized protein</fullName>
    </submittedName>
</protein>
<reference evidence="1" key="1">
    <citation type="submission" date="2013-07" db="EMBL/GenBank/DDBJ databases">
        <title>Sub-species coevolution in mutualistic symbiosis.</title>
        <authorList>
            <person name="Murfin K."/>
            <person name="Klassen J."/>
            <person name="Lee M."/>
            <person name="Forst S."/>
            <person name="Stock P."/>
            <person name="Goodrich-Blair H."/>
        </authorList>
    </citation>
    <scope>NUCLEOTIDE SEQUENCE [LARGE SCALE GENOMIC DNA]</scope>
    <source>
        <strain evidence="1">Kraussei Quebec</strain>
    </source>
</reference>
<dbReference type="EMBL" id="CBSY010000282">
    <property type="protein sequence ID" value="CDH22059.1"/>
    <property type="molecule type" value="Genomic_DNA"/>
</dbReference>
<accession>A0A077PQH4</accession>
<name>A0A077PQH4_XENBV</name>
<keyword evidence="2" id="KW-1185">Reference proteome</keyword>